<comment type="caution">
    <text evidence="1">The sequence shown here is derived from an EMBL/GenBank/DDBJ whole genome shotgun (WGS) entry which is preliminary data.</text>
</comment>
<accession>A0A8H4EQD5</accession>
<dbReference type="AlphaFoldDB" id="A0A8H4EQD5"/>
<proteinExistence type="predicted"/>
<dbReference type="Proteomes" id="UP000439903">
    <property type="component" value="Unassembled WGS sequence"/>
</dbReference>
<protein>
    <submittedName>
        <fullName evidence="1">Uncharacterized protein</fullName>
    </submittedName>
</protein>
<name>A0A8H4EQD5_GIGMA</name>
<dbReference type="OrthoDB" id="2409204at2759"/>
<organism evidence="1 2">
    <name type="scientific">Gigaspora margarita</name>
    <dbReference type="NCBI Taxonomy" id="4874"/>
    <lineage>
        <taxon>Eukaryota</taxon>
        <taxon>Fungi</taxon>
        <taxon>Fungi incertae sedis</taxon>
        <taxon>Mucoromycota</taxon>
        <taxon>Glomeromycotina</taxon>
        <taxon>Glomeromycetes</taxon>
        <taxon>Diversisporales</taxon>
        <taxon>Gigasporaceae</taxon>
        <taxon>Gigaspora</taxon>
    </lineage>
</organism>
<reference evidence="1 2" key="1">
    <citation type="journal article" date="2019" name="Environ. Microbiol.">
        <title>At the nexus of three kingdoms: the genome of the mycorrhizal fungus Gigaspora margarita provides insights into plant, endobacterial and fungal interactions.</title>
        <authorList>
            <person name="Venice F."/>
            <person name="Ghignone S."/>
            <person name="Salvioli di Fossalunga A."/>
            <person name="Amselem J."/>
            <person name="Novero M."/>
            <person name="Xianan X."/>
            <person name="Sedzielewska Toro K."/>
            <person name="Morin E."/>
            <person name="Lipzen A."/>
            <person name="Grigoriev I.V."/>
            <person name="Henrissat B."/>
            <person name="Martin F.M."/>
            <person name="Bonfante P."/>
        </authorList>
    </citation>
    <scope>NUCLEOTIDE SEQUENCE [LARGE SCALE GENOMIC DNA]</scope>
    <source>
        <strain evidence="1 2">BEG34</strain>
    </source>
</reference>
<dbReference type="EMBL" id="WTPW01000214">
    <property type="protein sequence ID" value="KAF0534164.1"/>
    <property type="molecule type" value="Genomic_DNA"/>
</dbReference>
<evidence type="ECO:0000313" key="1">
    <source>
        <dbReference type="EMBL" id="KAF0534164.1"/>
    </source>
</evidence>
<evidence type="ECO:0000313" key="2">
    <source>
        <dbReference type="Proteomes" id="UP000439903"/>
    </source>
</evidence>
<gene>
    <name evidence="1" type="ORF">F8M41_010179</name>
</gene>
<keyword evidence="2" id="KW-1185">Reference proteome</keyword>
<sequence length="86" mass="10169">MQNMDKWFIQKDLALHQEKAHEWRDCKSDTERKCLTATSEVEELELLPNQSEVGSLLDTNQVSFDEMRRFLFNMYNIQESVITDLG</sequence>